<dbReference type="AlphaFoldDB" id="G7N1T5"/>
<evidence type="ECO:0000256" key="1">
    <source>
        <dbReference type="SAM" id="MobiDB-lite"/>
    </source>
</evidence>
<protein>
    <submittedName>
        <fullName evidence="2">Uncharacterized protein</fullName>
    </submittedName>
</protein>
<organism evidence="2">
    <name type="scientific">Macaca mulatta</name>
    <name type="common">Rhesus macaque</name>
    <dbReference type="NCBI Taxonomy" id="9544"/>
    <lineage>
        <taxon>Eukaryota</taxon>
        <taxon>Metazoa</taxon>
        <taxon>Chordata</taxon>
        <taxon>Craniata</taxon>
        <taxon>Vertebrata</taxon>
        <taxon>Euteleostomi</taxon>
        <taxon>Mammalia</taxon>
        <taxon>Eutheria</taxon>
        <taxon>Euarchontoglires</taxon>
        <taxon>Primates</taxon>
        <taxon>Haplorrhini</taxon>
        <taxon>Catarrhini</taxon>
        <taxon>Cercopithecidae</taxon>
        <taxon>Cercopithecinae</taxon>
        <taxon>Macaca</taxon>
    </lineage>
</organism>
<name>G7N1T5_MACMU</name>
<proteinExistence type="predicted"/>
<feature type="non-terminal residue" evidence="2">
    <location>
        <position position="1"/>
    </location>
</feature>
<accession>G7N1T5</accession>
<feature type="region of interest" description="Disordered" evidence="1">
    <location>
        <begin position="1"/>
        <end position="23"/>
    </location>
</feature>
<evidence type="ECO:0000313" key="2">
    <source>
        <dbReference type="EMBL" id="EHH18962.1"/>
    </source>
</evidence>
<dbReference type="Proteomes" id="UP000013456">
    <property type="component" value="Chromosome 9"/>
</dbReference>
<sequence>ESRSVAQAGMQWHDLDSLQPPPPRFKQFSCLSLPSRWDYSHAPPRLANFCIFSRDRVSPCWPGWSQTPDLR</sequence>
<dbReference type="EMBL" id="CM001261">
    <property type="protein sequence ID" value="EHH18962.1"/>
    <property type="molecule type" value="Genomic_DNA"/>
</dbReference>
<feature type="non-terminal residue" evidence="2">
    <location>
        <position position="71"/>
    </location>
</feature>
<dbReference type="PANTHER" id="PTHR46254">
    <property type="entry name" value="PROTEIN GVQW1-RELATED"/>
    <property type="match status" value="1"/>
</dbReference>
<reference evidence="2" key="1">
    <citation type="journal article" date="2011" name="Nat. Biotechnol.">
        <title>Genome sequencing and comparison of two nonhuman primate animal models, the cynomolgus and Chinese rhesus macaques.</title>
        <authorList>
            <person name="Yan G."/>
            <person name="Zhang G."/>
            <person name="Fang X."/>
            <person name="Zhang Y."/>
            <person name="Li C."/>
            <person name="Ling F."/>
            <person name="Cooper D.N."/>
            <person name="Li Q."/>
            <person name="Li Y."/>
            <person name="van Gool A.J."/>
            <person name="Du H."/>
            <person name="Chen J."/>
            <person name="Chen R."/>
            <person name="Zhang P."/>
            <person name="Huang Z."/>
            <person name="Thompson J.R."/>
            <person name="Meng Y."/>
            <person name="Bai Y."/>
            <person name="Wang J."/>
            <person name="Zhuo M."/>
            <person name="Wang T."/>
            <person name="Huang Y."/>
            <person name="Wei L."/>
            <person name="Li J."/>
            <person name="Wang Z."/>
            <person name="Hu H."/>
            <person name="Yang P."/>
            <person name="Le L."/>
            <person name="Stenson P.D."/>
            <person name="Li B."/>
            <person name="Liu X."/>
            <person name="Ball E.V."/>
            <person name="An N."/>
            <person name="Huang Q."/>
            <person name="Zhang Y."/>
            <person name="Fan W."/>
            <person name="Zhang X."/>
            <person name="Li Y."/>
            <person name="Wang W."/>
            <person name="Katze M.G."/>
            <person name="Su B."/>
            <person name="Nielsen R."/>
            <person name="Yang H."/>
            <person name="Wang J."/>
            <person name="Wang X."/>
            <person name="Wang J."/>
        </authorList>
    </citation>
    <scope>NUCLEOTIDE SEQUENCE [LARGE SCALE GENOMIC DNA]</scope>
    <source>
        <strain evidence="2">CR-5</strain>
    </source>
</reference>
<dbReference type="PANTHER" id="PTHR46254:SF6">
    <property type="entry name" value="HIGH MOBILITY GROUP AT-HOOK 2"/>
    <property type="match status" value="1"/>
</dbReference>
<gene>
    <name evidence="2" type="ORF">EGK_19562</name>
</gene>